<dbReference type="Proteomes" id="UP000235965">
    <property type="component" value="Unassembled WGS sequence"/>
</dbReference>
<name>A0A2J7QBL5_9NEOP</name>
<evidence type="ECO:0000259" key="6">
    <source>
        <dbReference type="Pfam" id="PF23762"/>
    </source>
</evidence>
<feature type="coiled-coil region" evidence="4">
    <location>
        <begin position="182"/>
        <end position="236"/>
    </location>
</feature>
<accession>A0A2J7QBL5</accession>
<feature type="domain" description="SHC SH2" evidence="6">
    <location>
        <begin position="14"/>
        <end position="239"/>
    </location>
</feature>
<dbReference type="Pfam" id="PF13229">
    <property type="entry name" value="Beta_helix"/>
    <property type="match status" value="1"/>
</dbReference>
<dbReference type="GO" id="GO:0007112">
    <property type="term" value="P:male meiosis cytokinesis"/>
    <property type="evidence" value="ECO:0007669"/>
    <property type="project" value="TreeGrafter"/>
</dbReference>
<dbReference type="AlphaFoldDB" id="A0A2J7QBL5"/>
<comment type="caution">
    <text evidence="7">The sequence shown here is derived from an EMBL/GenBank/DDBJ whole genome shotgun (WGS) entry which is preliminary data.</text>
</comment>
<dbReference type="SUPFAM" id="SSF51126">
    <property type="entry name" value="Pectin lyase-like"/>
    <property type="match status" value="1"/>
</dbReference>
<dbReference type="PANTHER" id="PTHR14695">
    <property type="entry name" value="SHC SH2-DOMAIN BINDING PROTEIN 1-RELATED"/>
    <property type="match status" value="1"/>
</dbReference>
<evidence type="ECO:0000259" key="5">
    <source>
        <dbReference type="Pfam" id="PF13229"/>
    </source>
</evidence>
<keyword evidence="8" id="KW-1185">Reference proteome</keyword>
<dbReference type="STRING" id="105785.A0A2J7QBL5"/>
<evidence type="ECO:0000256" key="2">
    <source>
        <dbReference type="ARBA" id="ARBA00022490"/>
    </source>
</evidence>
<organism evidence="7 8">
    <name type="scientific">Cryptotermes secundus</name>
    <dbReference type="NCBI Taxonomy" id="105785"/>
    <lineage>
        <taxon>Eukaryota</taxon>
        <taxon>Metazoa</taxon>
        <taxon>Ecdysozoa</taxon>
        <taxon>Arthropoda</taxon>
        <taxon>Hexapoda</taxon>
        <taxon>Insecta</taxon>
        <taxon>Pterygota</taxon>
        <taxon>Neoptera</taxon>
        <taxon>Polyneoptera</taxon>
        <taxon>Dictyoptera</taxon>
        <taxon>Blattodea</taxon>
        <taxon>Blattoidea</taxon>
        <taxon>Termitoidae</taxon>
        <taxon>Kalotermitidae</taxon>
        <taxon>Cryptotermitinae</taxon>
        <taxon>Cryptotermes</taxon>
    </lineage>
</organism>
<dbReference type="EMBL" id="NEVH01016296">
    <property type="protein sequence ID" value="PNF25972.1"/>
    <property type="molecule type" value="Genomic_DNA"/>
</dbReference>
<gene>
    <name evidence="7" type="ORF">B7P43_G06363</name>
</gene>
<dbReference type="InterPro" id="IPR039448">
    <property type="entry name" value="Beta_helix"/>
</dbReference>
<comment type="subcellular location">
    <subcellularLocation>
        <location evidence="1">Cytoplasm</location>
        <location evidence="1">Cytoskeleton</location>
        <location evidence="1">Spindle</location>
    </subcellularLocation>
</comment>
<dbReference type="PANTHER" id="PTHR14695:SF4">
    <property type="entry name" value="PROTEIN NESSUN DORMA"/>
    <property type="match status" value="1"/>
</dbReference>
<evidence type="ECO:0000256" key="3">
    <source>
        <dbReference type="ARBA" id="ARBA00023212"/>
    </source>
</evidence>
<keyword evidence="4" id="KW-0175">Coiled coil</keyword>
<evidence type="ECO:0000313" key="7">
    <source>
        <dbReference type="EMBL" id="PNF25972.1"/>
    </source>
</evidence>
<dbReference type="GO" id="GO:0007283">
    <property type="term" value="P:spermatogenesis"/>
    <property type="evidence" value="ECO:0007669"/>
    <property type="project" value="TreeGrafter"/>
</dbReference>
<dbReference type="InterPro" id="IPR057508">
    <property type="entry name" value="SHCBP-like_N"/>
</dbReference>
<dbReference type="InParanoid" id="A0A2J7QBL5"/>
<dbReference type="InterPro" id="IPR011050">
    <property type="entry name" value="Pectin_lyase_fold/virulence"/>
</dbReference>
<feature type="domain" description="Right handed beta helix" evidence="5">
    <location>
        <begin position="379"/>
        <end position="508"/>
    </location>
</feature>
<evidence type="ECO:0000256" key="4">
    <source>
        <dbReference type="SAM" id="Coils"/>
    </source>
</evidence>
<evidence type="ECO:0000313" key="8">
    <source>
        <dbReference type="Proteomes" id="UP000235965"/>
    </source>
</evidence>
<dbReference type="InterPro" id="IPR012334">
    <property type="entry name" value="Pectin_lyas_fold"/>
</dbReference>
<dbReference type="Pfam" id="PF23762">
    <property type="entry name" value="SHCBP_N"/>
    <property type="match status" value="1"/>
</dbReference>
<sequence length="543" mass="61173">MSSDIIKFEKSLQQRLSEYMDILGARGNLPVSGIENEWYYYVENVLEPAGWQAIWKISRQKCEEFKIQFPTLVVVMVRNVNFEELRAVVDIVAVQDDISLPEQHEVPLTSLYPTKKQENEILDVHGTADCLDQLRFFYNHLWRPWDCDDENQDWLSTHLEARLQLYYDMQSGIVLHETGQHIRLLLQEAREIEQNIQATQEEADTDEVDENSALTMMELQIRREEIKREIEILENPLMRNLVVKKKYEVVQAKKQKREHSKEVCFVWLGGTIDEFINTLTKARSFIQPEAYIKTCPLLQEALDQAIAGDTVILCPGLHDVSSTGGLEEGGNIMGFLEPSVTTIVAHNAGNVLLDWSSDVTLENLTINAHSVQIALSVRNGVVRLRNCQVRGSSTNGTGILVLKGGRLEAQSCEFVHFGIGLVLDHAAQVSLEDCTITSCNTGIKMCEDASVMLKRCSVSGCSEYGIRIEISQQPNNEMDNRQVGSVIMLESFTNIRLDATTVEGNRKGDVLKIQHQDSILYESGGSECISPEVKVEAEANIAI</sequence>
<dbReference type="OrthoDB" id="5978115at2759"/>
<keyword evidence="3" id="KW-0206">Cytoskeleton</keyword>
<protein>
    <submittedName>
        <fullName evidence="7">Uncharacterized protein</fullName>
    </submittedName>
</protein>
<reference evidence="7 8" key="1">
    <citation type="submission" date="2017-12" db="EMBL/GenBank/DDBJ databases">
        <title>Hemimetabolous genomes reveal molecular basis of termite eusociality.</title>
        <authorList>
            <person name="Harrison M.C."/>
            <person name="Jongepier E."/>
            <person name="Robertson H.M."/>
            <person name="Arning N."/>
            <person name="Bitard-Feildel T."/>
            <person name="Chao H."/>
            <person name="Childers C.P."/>
            <person name="Dinh H."/>
            <person name="Doddapaneni H."/>
            <person name="Dugan S."/>
            <person name="Gowin J."/>
            <person name="Greiner C."/>
            <person name="Han Y."/>
            <person name="Hu H."/>
            <person name="Hughes D.S.T."/>
            <person name="Huylmans A.-K."/>
            <person name="Kemena C."/>
            <person name="Kremer L.P.M."/>
            <person name="Lee S.L."/>
            <person name="Lopez-Ezquerra A."/>
            <person name="Mallet L."/>
            <person name="Monroy-Kuhn J.M."/>
            <person name="Moser A."/>
            <person name="Murali S.C."/>
            <person name="Muzny D.M."/>
            <person name="Otani S."/>
            <person name="Piulachs M.-D."/>
            <person name="Poelchau M."/>
            <person name="Qu J."/>
            <person name="Schaub F."/>
            <person name="Wada-Katsumata A."/>
            <person name="Worley K.C."/>
            <person name="Xie Q."/>
            <person name="Ylla G."/>
            <person name="Poulsen M."/>
            <person name="Gibbs R.A."/>
            <person name="Schal C."/>
            <person name="Richards S."/>
            <person name="Belles X."/>
            <person name="Korb J."/>
            <person name="Bornberg-Bauer E."/>
        </authorList>
    </citation>
    <scope>NUCLEOTIDE SEQUENCE [LARGE SCALE GENOMIC DNA]</scope>
    <source>
        <tissue evidence="7">Whole body</tissue>
    </source>
</reference>
<proteinExistence type="predicted"/>
<keyword evidence="2" id="KW-0963">Cytoplasm</keyword>
<dbReference type="Gene3D" id="2.160.20.10">
    <property type="entry name" value="Single-stranded right-handed beta-helix, Pectin lyase-like"/>
    <property type="match status" value="1"/>
</dbReference>
<evidence type="ECO:0000256" key="1">
    <source>
        <dbReference type="ARBA" id="ARBA00004186"/>
    </source>
</evidence>
<dbReference type="InterPro" id="IPR045140">
    <property type="entry name" value="SHCBP1-like"/>
</dbReference>
<dbReference type="FunCoup" id="A0A2J7QBL5">
    <property type="interactions" value="151"/>
</dbReference>
<dbReference type="GO" id="GO:0005819">
    <property type="term" value="C:spindle"/>
    <property type="evidence" value="ECO:0007669"/>
    <property type="project" value="UniProtKB-SubCell"/>
</dbReference>